<dbReference type="InterPro" id="IPR008279">
    <property type="entry name" value="PEP-util_enz_mobile_dom"/>
</dbReference>
<dbReference type="Gene3D" id="3.30.470.20">
    <property type="entry name" value="ATP-grasp fold, B domain"/>
    <property type="match status" value="1"/>
</dbReference>
<dbReference type="Pfam" id="PF01326">
    <property type="entry name" value="PPDK_N"/>
    <property type="match status" value="1"/>
</dbReference>
<dbReference type="EMBL" id="PFFQ01000066">
    <property type="protein sequence ID" value="PIW13854.1"/>
    <property type="molecule type" value="Genomic_DNA"/>
</dbReference>
<organism evidence="3 4">
    <name type="scientific">bacterium (Candidatus Blackallbacteria) CG17_big_fil_post_rev_8_21_14_2_50_48_46</name>
    <dbReference type="NCBI Taxonomy" id="2014261"/>
    <lineage>
        <taxon>Bacteria</taxon>
        <taxon>Candidatus Blackallbacteria</taxon>
    </lineage>
</organism>
<dbReference type="AlphaFoldDB" id="A0A2M7FXA6"/>
<evidence type="ECO:0000313" key="3">
    <source>
        <dbReference type="EMBL" id="PIW13854.1"/>
    </source>
</evidence>
<dbReference type="GO" id="GO:0016301">
    <property type="term" value="F:kinase activity"/>
    <property type="evidence" value="ECO:0007669"/>
    <property type="project" value="InterPro"/>
</dbReference>
<dbReference type="Gene3D" id="3.50.30.10">
    <property type="entry name" value="Phosphohistidine domain"/>
    <property type="match status" value="1"/>
</dbReference>
<dbReference type="Proteomes" id="UP000231019">
    <property type="component" value="Unassembled WGS sequence"/>
</dbReference>
<feature type="domain" description="Pyruvate phosphate dikinase AMP/ATP-binding" evidence="2">
    <location>
        <begin position="40"/>
        <end position="336"/>
    </location>
</feature>
<accession>A0A2M7FXA6</accession>
<protein>
    <recommendedName>
        <fullName evidence="5">Phosphoenolpyruvate synthase</fullName>
    </recommendedName>
</protein>
<dbReference type="SUPFAM" id="SSF56059">
    <property type="entry name" value="Glutathione synthetase ATP-binding domain-like"/>
    <property type="match status" value="1"/>
</dbReference>
<dbReference type="InterPro" id="IPR002192">
    <property type="entry name" value="PPDK_AMP/ATP-bd"/>
</dbReference>
<evidence type="ECO:0008006" key="5">
    <source>
        <dbReference type="Google" id="ProtNLM"/>
    </source>
</evidence>
<evidence type="ECO:0000259" key="1">
    <source>
        <dbReference type="Pfam" id="PF00391"/>
    </source>
</evidence>
<proteinExistence type="predicted"/>
<dbReference type="InterPro" id="IPR013815">
    <property type="entry name" value="ATP_grasp_subdomain_1"/>
</dbReference>
<dbReference type="GO" id="GO:0005524">
    <property type="term" value="F:ATP binding"/>
    <property type="evidence" value="ECO:0007669"/>
    <property type="project" value="InterPro"/>
</dbReference>
<gene>
    <name evidence="3" type="ORF">COW36_24625</name>
</gene>
<dbReference type="PANTHER" id="PTHR43615:SF1">
    <property type="entry name" value="PPDK_N DOMAIN-CONTAINING PROTEIN"/>
    <property type="match status" value="1"/>
</dbReference>
<dbReference type="InterPro" id="IPR051549">
    <property type="entry name" value="PEP_Utilizing_Enz"/>
</dbReference>
<dbReference type="InterPro" id="IPR036637">
    <property type="entry name" value="Phosphohistidine_dom_sf"/>
</dbReference>
<name>A0A2M7FXA6_9BACT</name>
<evidence type="ECO:0000259" key="2">
    <source>
        <dbReference type="Pfam" id="PF01326"/>
    </source>
</evidence>
<dbReference type="Pfam" id="PF00391">
    <property type="entry name" value="PEP-utilizers"/>
    <property type="match status" value="1"/>
</dbReference>
<evidence type="ECO:0000313" key="4">
    <source>
        <dbReference type="Proteomes" id="UP000231019"/>
    </source>
</evidence>
<dbReference type="PANTHER" id="PTHR43615">
    <property type="entry name" value="PHOSPHOENOLPYRUVATE SYNTHASE-RELATED"/>
    <property type="match status" value="1"/>
</dbReference>
<dbReference type="Gene3D" id="3.30.1490.20">
    <property type="entry name" value="ATP-grasp fold, A domain"/>
    <property type="match status" value="1"/>
</dbReference>
<reference evidence="3 4" key="1">
    <citation type="submission" date="2017-09" db="EMBL/GenBank/DDBJ databases">
        <title>Depth-based differentiation of microbial function through sediment-hosted aquifers and enrichment of novel symbionts in the deep terrestrial subsurface.</title>
        <authorList>
            <person name="Probst A.J."/>
            <person name="Ladd B."/>
            <person name="Jarett J.K."/>
            <person name="Geller-Mcgrath D.E."/>
            <person name="Sieber C.M."/>
            <person name="Emerson J.B."/>
            <person name="Anantharaman K."/>
            <person name="Thomas B.C."/>
            <person name="Malmstrom R."/>
            <person name="Stieglmeier M."/>
            <person name="Klingl A."/>
            <person name="Woyke T."/>
            <person name="Ryan C.M."/>
            <person name="Banfield J.F."/>
        </authorList>
    </citation>
    <scope>NUCLEOTIDE SEQUENCE [LARGE SCALE GENOMIC DNA]</scope>
    <source>
        <strain evidence="3">CG17_big_fil_post_rev_8_21_14_2_50_48_46</strain>
    </source>
</reference>
<feature type="domain" description="PEP-utilising enzyme mobile" evidence="1">
    <location>
        <begin position="777"/>
        <end position="847"/>
    </location>
</feature>
<comment type="caution">
    <text evidence="3">The sequence shown here is derived from an EMBL/GenBank/DDBJ whole genome shotgun (WGS) entry which is preliminary data.</text>
</comment>
<dbReference type="SUPFAM" id="SSF52009">
    <property type="entry name" value="Phosphohistidine domain"/>
    <property type="match status" value="1"/>
</dbReference>
<sequence length="865" mass="99434">MIGYLKGSSINVARNPSTEEISTNSNVIWLSDATPKNLPVIGLKALNLSILQRLKLPVQPAFCITTHAYRRCLESFGIVLDQSQNMNFQEALQMGRLIQHSFFKYPLPVDVLSDIRNAYRQLTHPQEVAVALRPSLPYPDPFFAKRLRPMLNIRGMIEFEKALKIAWAYIWLDEIVAYRFSQETLTQRLDDLAIIVQPFAQPVVSGSLLSFHPGSNSDQEMLIEAAWGQNEAVSRGLLSPDQFIWQRFLKKISRQTIASKPFYFAVEEDGSLAQRELEVSRQKQASLNETDLLILAEMAEKAVAGYKRPLELEWIKTERGFQFIQAQTRQQPTTNVVQESEWEKLDTVASYFRQPFSPLGWSFLHPLLEQALKNTADYLGITGLPEPAFRLINYTAHWHQSIPKLFQQALVSYQTDLNEQARWKQFWQVGSSFYKAQHTWRTLYQEYLEKIQRFWENDPAGGEAEVLLQEMDNLADSVQGLLDALLMVRCLNLTGQPLLTGLLQDYFQDQEHPPVYDILFQGLPGRKSQSLSQMDLMLEKIHSEPRLLALFKNQPAHTLWDQLQSQESGPEFLNLIKESFGLYGYYRTGLDPLYPSWVDAPHSILQELQEAIQHQRIFWDTRIPNQREELTHLIFETIGPWKLPDILLIRIILHLTQTLSMTREDEPYFISMFLPVLRRMMGGISRFLPLDSQQDIFYLETNEIRHLLETPLNAFRIKELKELIQARKYERKIGNKLGNQARQKLESLELQGLPANTGQYLGKARIILRSDDLKELRQGEILITDYFEPAWEPALAKAGALVMELGGSLSHGAQLARQYKLPAIACLPQATRKLKNGYVLRLDGTTGQISAYQAEALEKQEDFVS</sequence>